<keyword evidence="4" id="KW-1185">Reference proteome</keyword>
<name>A0A835WYH2_9CHLO</name>
<protein>
    <submittedName>
        <fullName evidence="3">Uncharacterized protein</fullName>
    </submittedName>
</protein>
<dbReference type="OrthoDB" id="7333885at2759"/>
<feature type="transmembrane region" description="Helical" evidence="2">
    <location>
        <begin position="81"/>
        <end position="105"/>
    </location>
</feature>
<dbReference type="GO" id="GO:0009507">
    <property type="term" value="C:chloroplast"/>
    <property type="evidence" value="ECO:0007669"/>
    <property type="project" value="TreeGrafter"/>
</dbReference>
<evidence type="ECO:0000313" key="3">
    <source>
        <dbReference type="EMBL" id="KAG2454891.1"/>
    </source>
</evidence>
<sequence>MAMIALKPASSAVARSLRARDVATAPRAARRSLRARALLGPDGKPGTTSGQKKFISREEEPEQYWSSKGEAEGANPMKDPLAIIGVLAIFFPFIFLAIAVAAGYIDLSVYR</sequence>
<accession>A0A835WYH2</accession>
<dbReference type="PANTHER" id="PTHR36343">
    <property type="entry name" value="EXPRESSED PROTEIN"/>
    <property type="match status" value="1"/>
</dbReference>
<proteinExistence type="predicted"/>
<evidence type="ECO:0000256" key="1">
    <source>
        <dbReference type="SAM" id="MobiDB-lite"/>
    </source>
</evidence>
<keyword evidence="2" id="KW-1133">Transmembrane helix</keyword>
<keyword evidence="2" id="KW-0472">Membrane</keyword>
<dbReference type="Proteomes" id="UP000613740">
    <property type="component" value="Unassembled WGS sequence"/>
</dbReference>
<gene>
    <name evidence="3" type="ORF">HYH02_000722</name>
</gene>
<feature type="region of interest" description="Disordered" evidence="1">
    <location>
        <begin position="36"/>
        <end position="73"/>
    </location>
</feature>
<dbReference type="EMBL" id="JAEHOD010000001">
    <property type="protein sequence ID" value="KAG2454891.1"/>
    <property type="molecule type" value="Genomic_DNA"/>
</dbReference>
<dbReference type="AlphaFoldDB" id="A0A835WYH2"/>
<evidence type="ECO:0000313" key="4">
    <source>
        <dbReference type="Proteomes" id="UP000613740"/>
    </source>
</evidence>
<evidence type="ECO:0000256" key="2">
    <source>
        <dbReference type="SAM" id="Phobius"/>
    </source>
</evidence>
<keyword evidence="2" id="KW-0812">Transmembrane</keyword>
<organism evidence="3 4">
    <name type="scientific">Chlamydomonas schloesseri</name>
    <dbReference type="NCBI Taxonomy" id="2026947"/>
    <lineage>
        <taxon>Eukaryota</taxon>
        <taxon>Viridiplantae</taxon>
        <taxon>Chlorophyta</taxon>
        <taxon>core chlorophytes</taxon>
        <taxon>Chlorophyceae</taxon>
        <taxon>CS clade</taxon>
        <taxon>Chlamydomonadales</taxon>
        <taxon>Chlamydomonadaceae</taxon>
        <taxon>Chlamydomonas</taxon>
    </lineage>
</organism>
<reference evidence="3" key="1">
    <citation type="journal article" date="2020" name="bioRxiv">
        <title>Comparative genomics of Chlamydomonas.</title>
        <authorList>
            <person name="Craig R.J."/>
            <person name="Hasan A.R."/>
            <person name="Ness R.W."/>
            <person name="Keightley P.D."/>
        </authorList>
    </citation>
    <scope>NUCLEOTIDE SEQUENCE</scope>
    <source>
        <strain evidence="3">CCAP 11/173</strain>
    </source>
</reference>
<dbReference type="PANTHER" id="PTHR36343:SF1">
    <property type="entry name" value="EXPRESSED PROTEIN"/>
    <property type="match status" value="1"/>
</dbReference>
<comment type="caution">
    <text evidence="3">The sequence shown here is derived from an EMBL/GenBank/DDBJ whole genome shotgun (WGS) entry which is preliminary data.</text>
</comment>